<feature type="transmembrane region" description="Helical" evidence="1">
    <location>
        <begin position="252"/>
        <end position="271"/>
    </location>
</feature>
<feature type="transmembrane region" description="Helical" evidence="1">
    <location>
        <begin position="57"/>
        <end position="77"/>
    </location>
</feature>
<dbReference type="Proteomes" id="UP000184368">
    <property type="component" value="Unassembled WGS sequence"/>
</dbReference>
<evidence type="ECO:0000313" key="2">
    <source>
        <dbReference type="EMBL" id="SHG37119.1"/>
    </source>
</evidence>
<sequence length="326" mass="36746">MFKQKSPANLVVLLIFGVLIKMPYLLHPQVVQAAPTDGLLYPSMHAALGNGNGALYTGALTAFLLLYGQAMMINYAVNEHRLTAKHSFLPAMAYLLITSLMPEWNYFSPPLLASTLIIWAILRLFRVYNVASIKSTVFNIGLILGLSALIYFPAAAFLLLLLLGILILRPFRVNELVLLALGAITPFYFFAVYLFLSDRLTVANIFPSIYFDVPNVQQSLRLAIAAVFLVLPFIIGAFHIQNHLRKMLIQVRKNWSIVLIWLLLALLIPFVNSRDDWHNWVLAMPAFAAFHAAAYLYPTKKWVPLLLFWGTVAWVLALQYGNMPIR</sequence>
<gene>
    <name evidence="2" type="ORF">SAMN05444008_12917</name>
</gene>
<keyword evidence="1" id="KW-0812">Transmembrane</keyword>
<evidence type="ECO:0008006" key="4">
    <source>
        <dbReference type="Google" id="ProtNLM"/>
    </source>
</evidence>
<feature type="transmembrane region" description="Helical" evidence="1">
    <location>
        <begin position="176"/>
        <end position="196"/>
    </location>
</feature>
<evidence type="ECO:0000313" key="3">
    <source>
        <dbReference type="Proteomes" id="UP000184368"/>
    </source>
</evidence>
<feature type="transmembrane region" description="Helical" evidence="1">
    <location>
        <begin position="220"/>
        <end position="240"/>
    </location>
</feature>
<reference evidence="2 3" key="1">
    <citation type="submission" date="2016-11" db="EMBL/GenBank/DDBJ databases">
        <authorList>
            <person name="Jaros S."/>
            <person name="Januszkiewicz K."/>
            <person name="Wedrychowicz H."/>
        </authorList>
    </citation>
    <scope>NUCLEOTIDE SEQUENCE [LARGE SCALE GENOMIC DNA]</scope>
    <source>
        <strain evidence="2 3">DSM 26897</strain>
    </source>
</reference>
<organism evidence="2 3">
    <name type="scientific">Cnuella takakiae</name>
    <dbReference type="NCBI Taxonomy" id="1302690"/>
    <lineage>
        <taxon>Bacteria</taxon>
        <taxon>Pseudomonadati</taxon>
        <taxon>Bacteroidota</taxon>
        <taxon>Chitinophagia</taxon>
        <taxon>Chitinophagales</taxon>
        <taxon>Chitinophagaceae</taxon>
        <taxon>Cnuella</taxon>
    </lineage>
</organism>
<feature type="transmembrane region" description="Helical" evidence="1">
    <location>
        <begin position="106"/>
        <end position="125"/>
    </location>
</feature>
<evidence type="ECO:0000256" key="1">
    <source>
        <dbReference type="SAM" id="Phobius"/>
    </source>
</evidence>
<dbReference type="STRING" id="1302690.BUE76_07405"/>
<feature type="transmembrane region" description="Helical" evidence="1">
    <location>
        <begin position="277"/>
        <end position="297"/>
    </location>
</feature>
<name>A0A1M5J9X5_9BACT</name>
<dbReference type="EMBL" id="FQUO01000029">
    <property type="protein sequence ID" value="SHG37119.1"/>
    <property type="molecule type" value="Genomic_DNA"/>
</dbReference>
<keyword evidence="1" id="KW-1133">Transmembrane helix</keyword>
<accession>A0A1M5J9X5</accession>
<feature type="transmembrane region" description="Helical" evidence="1">
    <location>
        <begin position="302"/>
        <end position="321"/>
    </location>
</feature>
<feature type="transmembrane region" description="Helical" evidence="1">
    <location>
        <begin position="137"/>
        <end position="164"/>
    </location>
</feature>
<protein>
    <recommendedName>
        <fullName evidence="4">Beta-carotene 15,15'-monooxygenase</fullName>
    </recommendedName>
</protein>
<keyword evidence="1" id="KW-0472">Membrane</keyword>
<dbReference type="AlphaFoldDB" id="A0A1M5J9X5"/>
<keyword evidence="3" id="KW-1185">Reference proteome</keyword>
<proteinExistence type="predicted"/>